<dbReference type="EMBL" id="CP106735">
    <property type="protein sequence ID" value="UXX78026.1"/>
    <property type="molecule type" value="Genomic_DNA"/>
</dbReference>
<sequence length="231" mass="26292">MSNSKCISFVILLLTASLAQAQEAALAKETLVTEEMTEKKMPLFSSVAVSLDYGKLFGQFLKTESKFEFGGQLEFRNKLILVGEYGFATLNPNGAYQNTDYQSEGNYFRVGLGYKIDMSAKNNIYFSARYARAAYSDKGTIDIASASGIYDDLMESFYRRDLSAQWFEVAMSSEARLWKGLYAGFHLRLRIMDKYDEQEPLDVYSIPGYGRTFDRSIPALNLYLKYALERF</sequence>
<proteinExistence type="predicted"/>
<reference evidence="2" key="1">
    <citation type="submission" date="2022-10" db="EMBL/GenBank/DDBJ databases">
        <title>Comparative genomics and taxonomic characterization of three novel marine species of genus Reichenbachiella exhibiting antioxidant and polysaccharide degradation activities.</title>
        <authorList>
            <person name="Muhammad N."/>
            <person name="Lee Y.-J."/>
            <person name="Ko J."/>
            <person name="Kim S.-G."/>
        </authorList>
    </citation>
    <scope>NUCLEOTIDE SEQUENCE</scope>
    <source>
        <strain evidence="2">Wsw4-B4</strain>
    </source>
</reference>
<name>A0ABY6CVT9_9BACT</name>
<keyword evidence="1" id="KW-0732">Signal</keyword>
<dbReference type="Pfam" id="PF19515">
    <property type="entry name" value="DUF6048"/>
    <property type="match status" value="1"/>
</dbReference>
<feature type="signal peptide" evidence="1">
    <location>
        <begin position="1"/>
        <end position="21"/>
    </location>
</feature>
<dbReference type="Proteomes" id="UP001062165">
    <property type="component" value="Chromosome"/>
</dbReference>
<organism evidence="2 3">
    <name type="scientific">Reichenbachiella carrageenanivorans</name>
    <dbReference type="NCBI Taxonomy" id="2979869"/>
    <lineage>
        <taxon>Bacteria</taxon>
        <taxon>Pseudomonadati</taxon>
        <taxon>Bacteroidota</taxon>
        <taxon>Cytophagia</taxon>
        <taxon>Cytophagales</taxon>
        <taxon>Reichenbachiellaceae</taxon>
        <taxon>Reichenbachiella</taxon>
    </lineage>
</organism>
<keyword evidence="3" id="KW-1185">Reference proteome</keyword>
<feature type="chain" id="PRO_5045897244" evidence="1">
    <location>
        <begin position="22"/>
        <end position="231"/>
    </location>
</feature>
<dbReference type="InterPro" id="IPR046111">
    <property type="entry name" value="DUF6048"/>
</dbReference>
<accession>A0ABY6CVT9</accession>
<dbReference type="RefSeq" id="WP_263049772.1">
    <property type="nucleotide sequence ID" value="NZ_CP106735.1"/>
</dbReference>
<gene>
    <name evidence="2" type="ORF">N7E81_11720</name>
</gene>
<protein>
    <submittedName>
        <fullName evidence="2">DUF6048 family protein</fullName>
    </submittedName>
</protein>
<evidence type="ECO:0000313" key="3">
    <source>
        <dbReference type="Proteomes" id="UP001062165"/>
    </source>
</evidence>
<evidence type="ECO:0000313" key="2">
    <source>
        <dbReference type="EMBL" id="UXX78026.1"/>
    </source>
</evidence>
<evidence type="ECO:0000256" key="1">
    <source>
        <dbReference type="SAM" id="SignalP"/>
    </source>
</evidence>